<proteinExistence type="predicted"/>
<name>A0A6I6AE64_9PLAN</name>
<dbReference type="KEGG" id="gim:F1728_18930"/>
<dbReference type="RefSeq" id="WP_155365409.1">
    <property type="nucleotide sequence ID" value="NZ_CP043930.1"/>
</dbReference>
<reference evidence="1 2" key="1">
    <citation type="submission" date="2019-09" db="EMBL/GenBank/DDBJ databases">
        <title>Gimesia benthica sp. nov., a novel bacterium isolated from deep-sea water of the Northwest Indian Ocean.</title>
        <authorList>
            <person name="Dai X."/>
        </authorList>
    </citation>
    <scope>NUCLEOTIDE SEQUENCE [LARGE SCALE GENOMIC DNA]</scope>
    <source>
        <strain evidence="1 2">E7</strain>
    </source>
</reference>
<evidence type="ECO:0000313" key="1">
    <source>
        <dbReference type="EMBL" id="QGQ24637.1"/>
    </source>
</evidence>
<dbReference type="Proteomes" id="UP000427281">
    <property type="component" value="Chromosome"/>
</dbReference>
<gene>
    <name evidence="1" type="ORF">F1728_18930</name>
</gene>
<accession>A0A6I6AE64</accession>
<keyword evidence="2" id="KW-1185">Reference proteome</keyword>
<evidence type="ECO:0000313" key="2">
    <source>
        <dbReference type="Proteomes" id="UP000427281"/>
    </source>
</evidence>
<dbReference type="AlphaFoldDB" id="A0A6I6AE64"/>
<sequence length="103" mass="11708">MIQKQDFMLIRAALQFWYEEMDLKDPDVFAIYSGGPRIKPAWQEEDIQQLRQQLLAAQLRYTVCHSDAASVKTPRLFNSPEVARQAMADASDRLGVVLVTPAV</sequence>
<dbReference type="EMBL" id="CP043930">
    <property type="protein sequence ID" value="QGQ24637.1"/>
    <property type="molecule type" value="Genomic_DNA"/>
</dbReference>
<organism evidence="1 2">
    <name type="scientific">Gimesia benthica</name>
    <dbReference type="NCBI Taxonomy" id="2608982"/>
    <lineage>
        <taxon>Bacteria</taxon>
        <taxon>Pseudomonadati</taxon>
        <taxon>Planctomycetota</taxon>
        <taxon>Planctomycetia</taxon>
        <taxon>Planctomycetales</taxon>
        <taxon>Planctomycetaceae</taxon>
        <taxon>Gimesia</taxon>
    </lineage>
</organism>
<protein>
    <submittedName>
        <fullName evidence="1">Uncharacterized protein</fullName>
    </submittedName>
</protein>